<evidence type="ECO:0000313" key="4">
    <source>
        <dbReference type="Proteomes" id="UP000214355"/>
    </source>
</evidence>
<keyword evidence="1" id="KW-1133">Transmembrane helix</keyword>
<feature type="transmembrane region" description="Helical" evidence="1">
    <location>
        <begin position="59"/>
        <end position="81"/>
    </location>
</feature>
<dbReference type="Gene3D" id="3.40.50.620">
    <property type="entry name" value="HUPs"/>
    <property type="match status" value="1"/>
</dbReference>
<protein>
    <submittedName>
        <fullName evidence="3">Uncharacterized SAM-binding protein YcdF, DUF218 family</fullName>
    </submittedName>
</protein>
<reference evidence="4" key="1">
    <citation type="submission" date="2016-10" db="EMBL/GenBank/DDBJ databases">
        <authorList>
            <person name="Varghese N."/>
            <person name="Submissions S."/>
        </authorList>
    </citation>
    <scope>NUCLEOTIDE SEQUENCE [LARGE SCALE GENOMIC DNA]</scope>
    <source>
        <strain evidence="4">DSM 10002</strain>
    </source>
</reference>
<gene>
    <name evidence="3" type="ORF">SAMN04489737_1708</name>
</gene>
<dbReference type="Proteomes" id="UP000214355">
    <property type="component" value="Chromosome I"/>
</dbReference>
<dbReference type="InterPro" id="IPR051599">
    <property type="entry name" value="Cell_Envelope_Assoc"/>
</dbReference>
<organism evidence="3 4">
    <name type="scientific">Arcanobacterium phocae</name>
    <dbReference type="NCBI Taxonomy" id="131112"/>
    <lineage>
        <taxon>Bacteria</taxon>
        <taxon>Bacillati</taxon>
        <taxon>Actinomycetota</taxon>
        <taxon>Actinomycetes</taxon>
        <taxon>Actinomycetales</taxon>
        <taxon>Actinomycetaceae</taxon>
        <taxon>Arcanobacterium</taxon>
    </lineage>
</organism>
<keyword evidence="1" id="KW-0472">Membrane</keyword>
<keyword evidence="1" id="KW-0812">Transmembrane</keyword>
<feature type="transmembrane region" description="Helical" evidence="1">
    <location>
        <begin position="242"/>
        <end position="260"/>
    </location>
</feature>
<feature type="transmembrane region" description="Helical" evidence="1">
    <location>
        <begin position="33"/>
        <end position="53"/>
    </location>
</feature>
<dbReference type="GO" id="GO:0005886">
    <property type="term" value="C:plasma membrane"/>
    <property type="evidence" value="ECO:0007669"/>
    <property type="project" value="TreeGrafter"/>
</dbReference>
<dbReference type="GO" id="GO:0043164">
    <property type="term" value="P:Gram-negative-bacterium-type cell wall biogenesis"/>
    <property type="evidence" value="ECO:0007669"/>
    <property type="project" value="TreeGrafter"/>
</dbReference>
<feature type="domain" description="DUF218" evidence="2">
    <location>
        <begin position="93"/>
        <end position="236"/>
    </location>
</feature>
<feature type="transmembrane region" description="Helical" evidence="1">
    <location>
        <begin position="5"/>
        <end position="21"/>
    </location>
</feature>
<keyword evidence="4" id="KW-1185">Reference proteome</keyword>
<dbReference type="RefSeq" id="WP_091282220.1">
    <property type="nucleotide sequence ID" value="NZ_JABAPH010000058.1"/>
</dbReference>
<dbReference type="InterPro" id="IPR003848">
    <property type="entry name" value="DUF218"/>
</dbReference>
<dbReference type="PANTHER" id="PTHR30336:SF4">
    <property type="entry name" value="ENVELOPE BIOGENESIS FACTOR ELYC"/>
    <property type="match status" value="1"/>
</dbReference>
<evidence type="ECO:0000259" key="2">
    <source>
        <dbReference type="Pfam" id="PF02698"/>
    </source>
</evidence>
<dbReference type="PANTHER" id="PTHR30336">
    <property type="entry name" value="INNER MEMBRANE PROTEIN, PROBABLE PERMEASE"/>
    <property type="match status" value="1"/>
</dbReference>
<dbReference type="GO" id="GO:0000270">
    <property type="term" value="P:peptidoglycan metabolic process"/>
    <property type="evidence" value="ECO:0007669"/>
    <property type="project" value="TreeGrafter"/>
</dbReference>
<dbReference type="InterPro" id="IPR014729">
    <property type="entry name" value="Rossmann-like_a/b/a_fold"/>
</dbReference>
<dbReference type="EMBL" id="LT629804">
    <property type="protein sequence ID" value="SDU82347.1"/>
    <property type="molecule type" value="Genomic_DNA"/>
</dbReference>
<dbReference type="Pfam" id="PF02698">
    <property type="entry name" value="DUF218"/>
    <property type="match status" value="1"/>
</dbReference>
<proteinExistence type="predicted"/>
<evidence type="ECO:0000256" key="1">
    <source>
        <dbReference type="SAM" id="Phobius"/>
    </source>
</evidence>
<sequence>MAYVLELLCVSSAVALVLFGLERLRSPRYRKWAARFIVAGIVMSWFSSIIHGLRAGGIAWGYAAGVGVVLLEFLIFLFMVVQRGRRRPDGPLDAVVVLGAGLLGTEVTPSLARRLDAGIAVARASGARTVLCSGGKGADEVISEAEAMSRYIGQQAPDTFTVLQEDRSTTTNENISLSAPIIDRVFGPSAKVGIVSSDYHMIRAGLLARRMSLPWATFGARTSVLALPTAVVREFAALVKMYWYWEAIIVGIAGVVAITLQ</sequence>
<evidence type="ECO:0000313" key="3">
    <source>
        <dbReference type="EMBL" id="SDU82347.1"/>
    </source>
</evidence>
<accession>A0A1H2LMW6</accession>
<name>A0A1H2LMW6_9ACTO</name>
<dbReference type="AlphaFoldDB" id="A0A1H2LMW6"/>
<dbReference type="CDD" id="cd06259">
    <property type="entry name" value="YdcF-like"/>
    <property type="match status" value="1"/>
</dbReference>